<organism evidence="1 2">
    <name type="scientific">Anaerostipes hadrus</name>
    <dbReference type="NCBI Taxonomy" id="649756"/>
    <lineage>
        <taxon>Bacteria</taxon>
        <taxon>Bacillati</taxon>
        <taxon>Bacillota</taxon>
        <taxon>Clostridia</taxon>
        <taxon>Lachnospirales</taxon>
        <taxon>Lachnospiraceae</taxon>
        <taxon>Anaerostipes</taxon>
    </lineage>
</organism>
<sequence length="123" mass="14239">MEKFLKEMTNGEYAIVDSKTVILLDKDADFTVCFTFDPDSDVAVRIRFRSDDTMETKVTISTDAETNLITLTCINCENTMEFCSSDPIYLGKYHEKDLYLNFWVNSAGYDSMKKITYTLYKEL</sequence>
<reference evidence="1 2" key="1">
    <citation type="submission" date="2015-09" db="EMBL/GenBank/DDBJ databases">
        <authorList>
            <consortium name="Pathogen Informatics"/>
        </authorList>
    </citation>
    <scope>NUCLEOTIDE SEQUENCE [LARGE SCALE GENOMIC DNA]</scope>
    <source>
        <strain evidence="1 2">2789STDY5834908</strain>
    </source>
</reference>
<dbReference type="AlphaFoldDB" id="A0A174T9M0"/>
<dbReference type="RefSeq" id="WP_055161773.1">
    <property type="nucleotide sequence ID" value="NZ_CZAU01000039.1"/>
</dbReference>
<dbReference type="InterPro" id="IPR049197">
    <property type="entry name" value="DUF6864"/>
</dbReference>
<dbReference type="Pfam" id="PF21732">
    <property type="entry name" value="DUF6864"/>
    <property type="match status" value="1"/>
</dbReference>
<protein>
    <submittedName>
        <fullName evidence="1">Uncharacterized protein</fullName>
    </submittedName>
</protein>
<evidence type="ECO:0000313" key="2">
    <source>
        <dbReference type="Proteomes" id="UP000095564"/>
    </source>
</evidence>
<accession>A0A174T9M0</accession>
<proteinExistence type="predicted"/>
<evidence type="ECO:0000313" key="1">
    <source>
        <dbReference type="EMBL" id="CUQ06643.1"/>
    </source>
</evidence>
<dbReference type="EMBL" id="CZAU01000039">
    <property type="protein sequence ID" value="CUQ06643.1"/>
    <property type="molecule type" value="Genomic_DNA"/>
</dbReference>
<dbReference type="Proteomes" id="UP000095564">
    <property type="component" value="Unassembled WGS sequence"/>
</dbReference>
<name>A0A174T9M0_ANAHA</name>
<gene>
    <name evidence="1" type="ORF">ERS852520_02950</name>
</gene>